<evidence type="ECO:0000256" key="5">
    <source>
        <dbReference type="ARBA" id="ARBA00022691"/>
    </source>
</evidence>
<dbReference type="Gene3D" id="3.30.950.10">
    <property type="entry name" value="Methyltransferase, Cobalt-precorrin-4 Transmethylase, Domain 2"/>
    <property type="match status" value="1"/>
</dbReference>
<sequence length="314" mass="32651">MSALPSSSLLSAAAAAAGGQTYPGATLYVVATPIGNLADFSLRAIHVLALADAVACEDTRVSGGLMRHLGLDKPLIALHEHNEHSASDKVLGRLAAGERVAYVSDAGTPAISDPGAVLVARARAAGYRVMPLPGASSVVTALSAAGDAGQHDQPGQGAGFVFLGFLPAKGQDRAQALQAALQQPLSTVLFEAPHRIEALVAELAEHAPARLITLCRELTKQFEQIHTLPAAEAPAWLAADAQRLRGEFAVVLHAQPKVEADTDGLPAAVERQLVILMRELPLKQAVALAAELSGSPRNALYQRALALRAQSEPD</sequence>
<comment type="catalytic activity">
    <reaction evidence="6">
        <text>cytidine(1402) in 16S rRNA + S-adenosyl-L-methionine = 2'-O-methylcytidine(1402) in 16S rRNA + S-adenosyl-L-homocysteine + H(+)</text>
        <dbReference type="Rhea" id="RHEA:42924"/>
        <dbReference type="Rhea" id="RHEA-COMP:10285"/>
        <dbReference type="Rhea" id="RHEA-COMP:10286"/>
        <dbReference type="ChEBI" id="CHEBI:15378"/>
        <dbReference type="ChEBI" id="CHEBI:57856"/>
        <dbReference type="ChEBI" id="CHEBI:59789"/>
        <dbReference type="ChEBI" id="CHEBI:74495"/>
        <dbReference type="ChEBI" id="CHEBI:82748"/>
        <dbReference type="EC" id="2.1.1.198"/>
    </reaction>
</comment>
<dbReference type="PANTHER" id="PTHR46111">
    <property type="entry name" value="RIBOSOMAL RNA SMALL SUBUNIT METHYLTRANSFERASE I"/>
    <property type="match status" value="1"/>
</dbReference>
<dbReference type="EC" id="2.1.1.198" evidence="6"/>
<dbReference type="InterPro" id="IPR014776">
    <property type="entry name" value="4pyrrole_Mease_sub2"/>
</dbReference>
<evidence type="ECO:0000256" key="4">
    <source>
        <dbReference type="ARBA" id="ARBA00022679"/>
    </source>
</evidence>
<name>A0ABU9C974_9BURK</name>
<dbReference type="NCBIfam" id="TIGR00096">
    <property type="entry name" value="16S rRNA (cytidine(1402)-2'-O)-methyltransferase"/>
    <property type="match status" value="1"/>
</dbReference>
<dbReference type="PIRSF" id="PIRSF005917">
    <property type="entry name" value="MTase_YraL"/>
    <property type="match status" value="1"/>
</dbReference>
<comment type="function">
    <text evidence="6">Catalyzes the 2'-O-methylation of the ribose of cytidine 1402 (C1402) in 16S rRNA.</text>
</comment>
<keyword evidence="10" id="KW-1185">Reference proteome</keyword>
<keyword evidence="1 6" id="KW-0963">Cytoplasm</keyword>
<dbReference type="GO" id="GO:0032259">
    <property type="term" value="P:methylation"/>
    <property type="evidence" value="ECO:0007669"/>
    <property type="project" value="UniProtKB-KW"/>
</dbReference>
<dbReference type="InterPro" id="IPR053910">
    <property type="entry name" value="RsmI_HTH"/>
</dbReference>
<comment type="similarity">
    <text evidence="6">Belongs to the methyltransferase superfamily. RsmI family.</text>
</comment>
<keyword evidence="3 6" id="KW-0489">Methyltransferase</keyword>
<dbReference type="Gene3D" id="3.40.1010.10">
    <property type="entry name" value="Cobalt-precorrin-4 Transmethylase, Domain 1"/>
    <property type="match status" value="1"/>
</dbReference>
<dbReference type="InterPro" id="IPR000878">
    <property type="entry name" value="4pyrrol_Mease"/>
</dbReference>
<evidence type="ECO:0000256" key="1">
    <source>
        <dbReference type="ARBA" id="ARBA00022490"/>
    </source>
</evidence>
<protein>
    <recommendedName>
        <fullName evidence="6">Ribosomal RNA small subunit methyltransferase I</fullName>
        <ecNumber evidence="6">2.1.1.198</ecNumber>
    </recommendedName>
    <alternativeName>
        <fullName evidence="6">16S rRNA 2'-O-ribose C1402 methyltransferase</fullName>
    </alternativeName>
    <alternativeName>
        <fullName evidence="6">rRNA (cytidine-2'-O-)-methyltransferase RsmI</fullName>
    </alternativeName>
</protein>
<evidence type="ECO:0000256" key="6">
    <source>
        <dbReference type="HAMAP-Rule" id="MF_01877"/>
    </source>
</evidence>
<dbReference type="GO" id="GO:0008168">
    <property type="term" value="F:methyltransferase activity"/>
    <property type="evidence" value="ECO:0007669"/>
    <property type="project" value="UniProtKB-KW"/>
</dbReference>
<organism evidence="9 10">
    <name type="scientific">Ideonella margarita</name>
    <dbReference type="NCBI Taxonomy" id="2984191"/>
    <lineage>
        <taxon>Bacteria</taxon>
        <taxon>Pseudomonadati</taxon>
        <taxon>Pseudomonadota</taxon>
        <taxon>Betaproteobacteria</taxon>
        <taxon>Burkholderiales</taxon>
        <taxon>Sphaerotilaceae</taxon>
        <taxon>Ideonella</taxon>
    </lineage>
</organism>
<dbReference type="CDD" id="cd11648">
    <property type="entry name" value="RsmI"/>
    <property type="match status" value="1"/>
</dbReference>
<dbReference type="InterPro" id="IPR018063">
    <property type="entry name" value="SAM_MeTrfase_RsmI_CS"/>
</dbReference>
<dbReference type="PROSITE" id="PS01296">
    <property type="entry name" value="RSMI"/>
    <property type="match status" value="1"/>
</dbReference>
<evidence type="ECO:0000313" key="10">
    <source>
        <dbReference type="Proteomes" id="UP001379945"/>
    </source>
</evidence>
<comment type="caution">
    <text evidence="9">The sequence shown here is derived from an EMBL/GenBank/DDBJ whole genome shotgun (WGS) entry which is preliminary data.</text>
</comment>
<dbReference type="InterPro" id="IPR008189">
    <property type="entry name" value="rRNA_ssu_MeTfrase_I"/>
</dbReference>
<dbReference type="EMBL" id="JBBUTI010000006">
    <property type="protein sequence ID" value="MEK8046800.1"/>
    <property type="molecule type" value="Genomic_DNA"/>
</dbReference>
<accession>A0ABU9C974</accession>
<dbReference type="InterPro" id="IPR014777">
    <property type="entry name" value="4pyrrole_Mease_sub1"/>
</dbReference>
<keyword evidence="4 6" id="KW-0808">Transferase</keyword>
<gene>
    <name evidence="6 9" type="primary">rsmI</name>
    <name evidence="9" type="ORF">AACH00_10605</name>
</gene>
<evidence type="ECO:0000313" key="9">
    <source>
        <dbReference type="EMBL" id="MEK8046800.1"/>
    </source>
</evidence>
<dbReference type="HAMAP" id="MF_01877">
    <property type="entry name" value="16SrRNA_methyltr_I"/>
    <property type="match status" value="1"/>
</dbReference>
<feature type="domain" description="Tetrapyrrole methylase" evidence="7">
    <location>
        <begin position="26"/>
        <end position="233"/>
    </location>
</feature>
<proteinExistence type="inferred from homology"/>
<evidence type="ECO:0000256" key="2">
    <source>
        <dbReference type="ARBA" id="ARBA00022552"/>
    </source>
</evidence>
<dbReference type="Pfam" id="PF00590">
    <property type="entry name" value="TP_methylase"/>
    <property type="match status" value="1"/>
</dbReference>
<dbReference type="RefSeq" id="WP_341399097.1">
    <property type="nucleotide sequence ID" value="NZ_JBBUTI010000006.1"/>
</dbReference>
<evidence type="ECO:0000256" key="3">
    <source>
        <dbReference type="ARBA" id="ARBA00022603"/>
    </source>
</evidence>
<evidence type="ECO:0000259" key="7">
    <source>
        <dbReference type="Pfam" id="PF00590"/>
    </source>
</evidence>
<dbReference type="InterPro" id="IPR035996">
    <property type="entry name" value="4pyrrol_Methylase_sf"/>
</dbReference>
<keyword evidence="5 6" id="KW-0949">S-adenosyl-L-methionine</keyword>
<dbReference type="Proteomes" id="UP001379945">
    <property type="component" value="Unassembled WGS sequence"/>
</dbReference>
<reference evidence="9 10" key="1">
    <citation type="submission" date="2024-04" db="EMBL/GenBank/DDBJ databases">
        <title>Novel species of the genus Ideonella isolated from streams.</title>
        <authorList>
            <person name="Lu H."/>
        </authorList>
    </citation>
    <scope>NUCLEOTIDE SEQUENCE [LARGE SCALE GENOMIC DNA]</scope>
    <source>
        <strain evidence="9 10">LYT19W</strain>
    </source>
</reference>
<comment type="subcellular location">
    <subcellularLocation>
        <location evidence="6">Cytoplasm</location>
    </subcellularLocation>
</comment>
<dbReference type="PANTHER" id="PTHR46111:SF1">
    <property type="entry name" value="RIBOSOMAL RNA SMALL SUBUNIT METHYLTRANSFERASE I"/>
    <property type="match status" value="1"/>
</dbReference>
<feature type="domain" description="RsmI HTH" evidence="8">
    <location>
        <begin position="264"/>
        <end position="308"/>
    </location>
</feature>
<evidence type="ECO:0000259" key="8">
    <source>
        <dbReference type="Pfam" id="PF23016"/>
    </source>
</evidence>
<keyword evidence="2 6" id="KW-0698">rRNA processing</keyword>
<dbReference type="SUPFAM" id="SSF53790">
    <property type="entry name" value="Tetrapyrrole methylase"/>
    <property type="match status" value="1"/>
</dbReference>
<dbReference type="Pfam" id="PF23016">
    <property type="entry name" value="RsmI_C"/>
    <property type="match status" value="1"/>
</dbReference>